<evidence type="ECO:0000313" key="14">
    <source>
        <dbReference type="EMBL" id="QBI21958.1"/>
    </source>
</evidence>
<dbReference type="GO" id="GO:0005524">
    <property type="term" value="F:ATP binding"/>
    <property type="evidence" value="ECO:0007669"/>
    <property type="project" value="UniProtKB-UniRule"/>
</dbReference>
<feature type="domain" description="RecBCD enzyme subunit RecD N-terminal" evidence="13">
    <location>
        <begin position="34"/>
        <end position="148"/>
    </location>
</feature>
<keyword evidence="9 11" id="KW-0234">DNA repair</keyword>
<dbReference type="HAMAP" id="MF_01487">
    <property type="entry name" value="RecD"/>
    <property type="match status" value="1"/>
</dbReference>
<dbReference type="AlphaFoldDB" id="A0A411YL66"/>
<dbReference type="CDD" id="cd17933">
    <property type="entry name" value="DEXSc_RecD-like"/>
    <property type="match status" value="1"/>
</dbReference>
<comment type="miscellaneous">
    <text evidence="11">In the RecBCD complex, RecB has a slow 3'-5' helicase, an exonuclease activity and loads RecA onto ssDNA, RecD has a fast 5'-3' helicase activity, while RecC stimulates the ATPase and processivity of the RecB helicase and contributes to recognition of the Chi site.</text>
</comment>
<dbReference type="PANTHER" id="PTHR43788">
    <property type="entry name" value="DNA2/NAM7 HELICASE FAMILY MEMBER"/>
    <property type="match status" value="1"/>
</dbReference>
<dbReference type="GO" id="GO:0008854">
    <property type="term" value="F:exodeoxyribonuclease V activity"/>
    <property type="evidence" value="ECO:0007669"/>
    <property type="project" value="InterPro"/>
</dbReference>
<evidence type="ECO:0000256" key="10">
    <source>
        <dbReference type="ARBA" id="ARBA00023235"/>
    </source>
</evidence>
<feature type="binding site" evidence="11">
    <location>
        <begin position="199"/>
        <end position="206"/>
    </location>
    <ligand>
        <name>ATP</name>
        <dbReference type="ChEBI" id="CHEBI:30616"/>
    </ligand>
</feature>
<evidence type="ECO:0000256" key="2">
    <source>
        <dbReference type="ARBA" id="ARBA00022741"/>
    </source>
</evidence>
<evidence type="ECO:0000256" key="6">
    <source>
        <dbReference type="ARBA" id="ARBA00022839"/>
    </source>
</evidence>
<keyword evidence="3 11" id="KW-0227">DNA damage</keyword>
<dbReference type="Pfam" id="PF13245">
    <property type="entry name" value="AAA_19"/>
    <property type="match status" value="1"/>
</dbReference>
<dbReference type="EMBL" id="CP036402">
    <property type="protein sequence ID" value="QBI21958.1"/>
    <property type="molecule type" value="Genomic_DNA"/>
</dbReference>
<dbReference type="InterPro" id="IPR049550">
    <property type="entry name" value="RecD_N"/>
</dbReference>
<dbReference type="GO" id="GO:0009338">
    <property type="term" value="C:exodeoxyribonuclease V complex"/>
    <property type="evidence" value="ECO:0007669"/>
    <property type="project" value="InterPro"/>
</dbReference>
<protein>
    <recommendedName>
        <fullName evidence="11">RecBCD enzyme subunit RecD</fullName>
        <ecNumber evidence="11">5.6.2.3</ecNumber>
    </recommendedName>
    <alternativeName>
        <fullName evidence="11">DNA 5'-3' helicase subunit RecD</fullName>
    </alternativeName>
    <alternativeName>
        <fullName evidence="11">Exonuclease V subunit RecD</fullName>
        <shortName evidence="11">ExoV subunit RecD</shortName>
    </alternativeName>
    <alternativeName>
        <fullName evidence="11">Helicase/nuclease RecBCD subunit RecD</fullName>
    </alternativeName>
</protein>
<gene>
    <name evidence="11 14" type="primary">recD</name>
    <name evidence="14" type="ORF">ER308_07885</name>
</gene>
<dbReference type="Pfam" id="PF13538">
    <property type="entry name" value="UvrD_C_2"/>
    <property type="match status" value="1"/>
</dbReference>
<dbReference type="SUPFAM" id="SSF52540">
    <property type="entry name" value="P-loop containing nucleoside triphosphate hydrolases"/>
    <property type="match status" value="2"/>
</dbReference>
<dbReference type="GO" id="GO:0016887">
    <property type="term" value="F:ATP hydrolysis activity"/>
    <property type="evidence" value="ECO:0007669"/>
    <property type="project" value="RHEA"/>
</dbReference>
<comment type="similarity">
    <text evidence="11">Belongs to the RecD family.</text>
</comment>
<dbReference type="KEGG" id="erz:ER308_07885"/>
<keyword evidence="10 11" id="KW-0413">Isomerase</keyword>
<dbReference type="InterPro" id="IPR050534">
    <property type="entry name" value="Coronavir_polyprotein_1ab"/>
</dbReference>
<evidence type="ECO:0000256" key="4">
    <source>
        <dbReference type="ARBA" id="ARBA00022801"/>
    </source>
</evidence>
<dbReference type="PANTHER" id="PTHR43788:SF6">
    <property type="entry name" value="DNA HELICASE B"/>
    <property type="match status" value="1"/>
</dbReference>
<dbReference type="Pfam" id="PF21185">
    <property type="entry name" value="RecD_N"/>
    <property type="match status" value="1"/>
</dbReference>
<evidence type="ECO:0000256" key="3">
    <source>
        <dbReference type="ARBA" id="ARBA00022763"/>
    </source>
</evidence>
<evidence type="ECO:0000256" key="1">
    <source>
        <dbReference type="ARBA" id="ARBA00022722"/>
    </source>
</evidence>
<name>A0A411YL66_9ACTN</name>
<dbReference type="InterPro" id="IPR006344">
    <property type="entry name" value="RecD"/>
</dbReference>
<dbReference type="OrthoDB" id="9763659at2"/>
<dbReference type="InterPro" id="IPR041851">
    <property type="entry name" value="RecD_N_sf"/>
</dbReference>
<evidence type="ECO:0000256" key="9">
    <source>
        <dbReference type="ARBA" id="ARBA00023204"/>
    </source>
</evidence>
<keyword evidence="2 11" id="KW-0547">Nucleotide-binding</keyword>
<dbReference type="InterPro" id="IPR027785">
    <property type="entry name" value="UvrD-like_helicase_C"/>
</dbReference>
<evidence type="ECO:0000256" key="11">
    <source>
        <dbReference type="HAMAP-Rule" id="MF_01487"/>
    </source>
</evidence>
<accession>A0A411YL66</accession>
<feature type="domain" description="UvrD-like helicase C-terminal" evidence="12">
    <location>
        <begin position="559"/>
        <end position="606"/>
    </location>
</feature>
<evidence type="ECO:0000256" key="8">
    <source>
        <dbReference type="ARBA" id="ARBA00023125"/>
    </source>
</evidence>
<evidence type="ECO:0000256" key="5">
    <source>
        <dbReference type="ARBA" id="ARBA00022806"/>
    </source>
</evidence>
<evidence type="ECO:0000259" key="12">
    <source>
        <dbReference type="Pfam" id="PF13538"/>
    </source>
</evidence>
<comment type="function">
    <text evidence="11">A helicase/nuclease that prepares dsDNA breaks (DSB) for recombinational DNA repair. Binds to DSBs and unwinds DNA via a highly rapid and processive ATP-dependent bidirectional helicase activity. Unwinds dsDNA until it encounters a Chi (crossover hotspot instigator) sequence from the 3' direction. Cuts ssDNA a few nucleotides 3' to the Chi site. The properties and activities of the enzyme are changed at Chi. The Chi-altered holoenzyme produces a long 3'-ssDNA overhang and facilitates RecA-binding to the ssDNA for homologous DNA recombination and repair. Holoenzyme degrades any linearized DNA that is unable to undergo homologous recombination. In the holoenzyme this subunit has ssDNA-dependent ATPase and 5'-3' helicase activity. When added to pre-assembled RecBC greatly stimulates nuclease activity and augments holoenzyme processivity. Negatively regulates the RecA-loading ability of RecBCD.</text>
</comment>
<comment type="subunit">
    <text evidence="11">Heterotrimer of RecB, RecC and RecD. All subunits contribute to DNA-binding.</text>
</comment>
<keyword evidence="4 11" id="KW-0378">Hydrolase</keyword>
<dbReference type="InterPro" id="IPR027417">
    <property type="entry name" value="P-loop_NTPase"/>
</dbReference>
<dbReference type="Gene3D" id="1.10.10.1020">
    <property type="entry name" value="RecBCD complex, subunit RecD, N-terminal domain"/>
    <property type="match status" value="1"/>
</dbReference>
<keyword evidence="8 11" id="KW-0238">DNA-binding</keyword>
<dbReference type="CDD" id="cd18809">
    <property type="entry name" value="SF1_C_RecD"/>
    <property type="match status" value="1"/>
</dbReference>
<keyword evidence="7 11" id="KW-0067">ATP-binding</keyword>
<keyword evidence="15" id="KW-1185">Reference proteome</keyword>
<dbReference type="GO" id="GO:0000724">
    <property type="term" value="P:double-strand break repair via homologous recombination"/>
    <property type="evidence" value="ECO:0007669"/>
    <property type="project" value="UniProtKB-UniRule"/>
</dbReference>
<reference evidence="14 15" key="1">
    <citation type="submission" date="2019-01" db="EMBL/GenBank/DDBJ databases">
        <title>Egibacter rhizosphaerae EGI 80759T.</title>
        <authorList>
            <person name="Chen D.-D."/>
            <person name="Tian Y."/>
            <person name="Jiao J.-Y."/>
            <person name="Zhang X.-T."/>
            <person name="Zhang Y.-G."/>
            <person name="Zhang Y."/>
            <person name="Xiao M."/>
            <person name="Shu W.-S."/>
            <person name="Li W.-J."/>
        </authorList>
    </citation>
    <scope>NUCLEOTIDE SEQUENCE [LARGE SCALE GENOMIC DNA]</scope>
    <source>
        <strain evidence="14 15">EGI 80759</strain>
    </source>
</reference>
<proteinExistence type="inferred from homology"/>
<evidence type="ECO:0000313" key="15">
    <source>
        <dbReference type="Proteomes" id="UP000291469"/>
    </source>
</evidence>
<keyword evidence="6 11" id="KW-0269">Exonuclease</keyword>
<keyword evidence="5 11" id="KW-0347">Helicase</keyword>
<dbReference type="EC" id="5.6.2.3" evidence="11"/>
<comment type="catalytic activity">
    <reaction evidence="11">
        <text>ATP + H2O = ADP + phosphate + H(+)</text>
        <dbReference type="Rhea" id="RHEA:13065"/>
        <dbReference type="ChEBI" id="CHEBI:15377"/>
        <dbReference type="ChEBI" id="CHEBI:15378"/>
        <dbReference type="ChEBI" id="CHEBI:30616"/>
        <dbReference type="ChEBI" id="CHEBI:43474"/>
        <dbReference type="ChEBI" id="CHEBI:456216"/>
        <dbReference type="EC" id="5.6.2.3"/>
    </reaction>
</comment>
<evidence type="ECO:0000256" key="7">
    <source>
        <dbReference type="ARBA" id="ARBA00022840"/>
    </source>
</evidence>
<dbReference type="GO" id="GO:0003677">
    <property type="term" value="F:DNA binding"/>
    <property type="evidence" value="ECO:0007669"/>
    <property type="project" value="UniProtKB-UniRule"/>
</dbReference>
<sequence length="635" mass="66876">MVTSGGESLATLPPATERRLGPEAAAGLGSFRAAGVLADADADVAAGLAALTGAEDPRAVLAAALAVRAPRVGHVCVDLAHVHEHVVLDLGPEEELERLGSLDWPDPATWAEAVASSPMVRAATRHEHPGSTADGQARPLVWCDGRLYLERYWRYEQELARRLRDLAGTTVASAGSPPSDPQAAAVELGVTRGLAIVTGGPGTGKTTTVVRLLATLLERAGRPVDAPLVGLAAPTGKAARRLAESLREGLATLDLPPWVTEHLSALEPVTLHRLLGVRPDHGSRFRHHRDRPLPHDLVVVDEASMVSLPMMAKLADAVGEQGRLVLVGDPDQLTSVEAGAVLGDLVGPAVPASRAVPSTSGTEPPIARSVVRLTRGHRFEATGGIGLVAEAIRQLDDDPAPALDALRAVGDDPHHEVDWRQPDADGGGPSELVASVGDAYRLVCDLAEAGRTGEALEALAAVRVLCAHRDGPGGVAWWNAAVSEWLGERGVRIDEPWFPGRPVLVTENDYQRQLFNGDVGVVTETPTGDGHARRLVAFPAADGGATHLAPARLPSHDTSFAMTIHKAQGSQFTHAVVVLPRRDSRICTRELVYTGLTRARQAATLVGSEEVVRAALARRIQRPSGLRAALADWSG</sequence>
<dbReference type="GO" id="GO:0043139">
    <property type="term" value="F:5'-3' DNA helicase activity"/>
    <property type="evidence" value="ECO:0007669"/>
    <property type="project" value="UniProtKB-UniRule"/>
</dbReference>
<organism evidence="14 15">
    <name type="scientific">Egibacter rhizosphaerae</name>
    <dbReference type="NCBI Taxonomy" id="1670831"/>
    <lineage>
        <taxon>Bacteria</taxon>
        <taxon>Bacillati</taxon>
        <taxon>Actinomycetota</taxon>
        <taxon>Nitriliruptoria</taxon>
        <taxon>Egibacterales</taxon>
        <taxon>Egibacteraceae</taxon>
        <taxon>Egibacter</taxon>
    </lineage>
</organism>
<evidence type="ECO:0000259" key="13">
    <source>
        <dbReference type="Pfam" id="PF21185"/>
    </source>
</evidence>
<dbReference type="Proteomes" id="UP000291469">
    <property type="component" value="Chromosome"/>
</dbReference>
<dbReference type="GO" id="GO:0017116">
    <property type="term" value="F:single-stranded DNA helicase activity"/>
    <property type="evidence" value="ECO:0007669"/>
    <property type="project" value="TreeGrafter"/>
</dbReference>
<dbReference type="Gene3D" id="3.40.50.300">
    <property type="entry name" value="P-loop containing nucleotide triphosphate hydrolases"/>
    <property type="match status" value="3"/>
</dbReference>
<keyword evidence="1 11" id="KW-0540">Nuclease</keyword>
<dbReference type="NCBIfam" id="TIGR01447">
    <property type="entry name" value="recD"/>
    <property type="match status" value="1"/>
</dbReference>